<dbReference type="PANTHER" id="PTHR43734:SF7">
    <property type="entry name" value="4,4'-DIAPONEUROSPORENE OXYGENASE"/>
    <property type="match status" value="1"/>
</dbReference>
<dbReference type="InterPro" id="IPR002937">
    <property type="entry name" value="Amino_oxidase"/>
</dbReference>
<evidence type="ECO:0000313" key="4">
    <source>
        <dbReference type="Proteomes" id="UP000263013"/>
    </source>
</evidence>
<dbReference type="SUPFAM" id="SSF51905">
    <property type="entry name" value="FAD/NAD(P)-binding domain"/>
    <property type="match status" value="1"/>
</dbReference>
<sequence>MKAIVIGAGFAGLAAALRLRKAGLEVTVLEQLEAPGGKAIGWEGVPTGPTVLTLPEIPRRICEAFGARLPELEPVSPLTRYTWPDGRVFAPELNLEATLAQLSLQEARDYQRLLQAARTIYEGARDTFIEGAPPHPARLLRYALRDGLKAHPTRSLAALVQSGPYLTPFFLRFATYLGANPYRAPAVLHNIAWVELGLGVFHLAGGMRALADRLYALALAQGVQFAFGHRVLKIWHRRGWVEGVETDQGRFQADLYISAADRHFTLQWLGLPMPGYALGVSGFALLLKLSEAVPLGHHIYFSSDYRAEWREIAAGRWPRDPTLYLHTDGQAAFLLVNAPPMGRARPPEAEDYARLLLGRLAQVHPLPIAAWRAMSPQDYSLTAYRGALYGRAPHGLLGALRPGWGVAGLRNLAQVGGTVHPGGGVPLSLLSGWNGAGWLLEGGGLA</sequence>
<keyword evidence="1" id="KW-0560">Oxidoreductase</keyword>
<evidence type="ECO:0000256" key="1">
    <source>
        <dbReference type="ARBA" id="ARBA00023002"/>
    </source>
</evidence>
<reference evidence="3 4" key="1">
    <citation type="submission" date="2017-05" db="EMBL/GenBank/DDBJ databases">
        <title>Complete genome sequence of Meiothermus taiwanensis WR-220.</title>
        <authorList>
            <person name="Wu W.-L."/>
            <person name="Lo W.-S."/>
            <person name="Kuo C.-H."/>
            <person name="Wu S.-H."/>
        </authorList>
    </citation>
    <scope>NUCLEOTIDE SEQUENCE [LARGE SCALE GENOMIC DNA]</scope>
    <source>
        <strain evidence="3 4">WR-220</strain>
    </source>
</reference>
<dbReference type="EMBL" id="CP021130">
    <property type="protein sequence ID" value="AWR87701.1"/>
    <property type="molecule type" value="Genomic_DNA"/>
</dbReference>
<dbReference type="RefSeq" id="WP_027886946.1">
    <property type="nucleotide sequence ID" value="NZ_CP021130.1"/>
</dbReference>
<dbReference type="Pfam" id="PF01593">
    <property type="entry name" value="Amino_oxidase"/>
    <property type="match status" value="1"/>
</dbReference>
<dbReference type="Gene3D" id="3.50.50.60">
    <property type="entry name" value="FAD/NAD(P)-binding domain"/>
    <property type="match status" value="2"/>
</dbReference>
<dbReference type="PANTHER" id="PTHR43734">
    <property type="entry name" value="PHYTOENE DESATURASE"/>
    <property type="match status" value="1"/>
</dbReference>
<dbReference type="InterPro" id="IPR036188">
    <property type="entry name" value="FAD/NAD-bd_sf"/>
</dbReference>
<proteinExistence type="predicted"/>
<protein>
    <submittedName>
        <fullName evidence="3">FAD dependent oxidoreductase</fullName>
    </submittedName>
</protein>
<evidence type="ECO:0000259" key="2">
    <source>
        <dbReference type="Pfam" id="PF01593"/>
    </source>
</evidence>
<organism evidence="3 4">
    <name type="scientific">Meiothermus taiwanensis WR-220</name>
    <dbReference type="NCBI Taxonomy" id="1339250"/>
    <lineage>
        <taxon>Bacteria</taxon>
        <taxon>Thermotogati</taxon>
        <taxon>Deinococcota</taxon>
        <taxon>Deinococci</taxon>
        <taxon>Thermales</taxon>
        <taxon>Thermaceae</taxon>
        <taxon>Meiothermus</taxon>
    </lineage>
</organism>
<keyword evidence="4" id="KW-1185">Reference proteome</keyword>
<dbReference type="Proteomes" id="UP000263013">
    <property type="component" value="Chromosome"/>
</dbReference>
<feature type="domain" description="Amine oxidase" evidence="2">
    <location>
        <begin position="10"/>
        <end position="261"/>
    </location>
</feature>
<accession>A0ABM6WKH3</accession>
<evidence type="ECO:0000313" key="3">
    <source>
        <dbReference type="EMBL" id="AWR87701.1"/>
    </source>
</evidence>
<gene>
    <name evidence="3" type="ORF">Mtai_v1c24730</name>
</gene>
<name>A0ABM6WKH3_9DEIN</name>